<dbReference type="Pfam" id="PF16977">
    <property type="entry name" value="ApeC"/>
    <property type="match status" value="1"/>
</dbReference>
<accession>A0A3M6UQS0</accession>
<comment type="caution">
    <text evidence="2">Lacks conserved residue(s) required for the propagation of feature annotation.</text>
</comment>
<dbReference type="Pfam" id="PF00084">
    <property type="entry name" value="Sushi"/>
    <property type="match status" value="1"/>
</dbReference>
<feature type="non-terminal residue" evidence="4">
    <location>
        <position position="1"/>
    </location>
</feature>
<dbReference type="PROSITE" id="PS50923">
    <property type="entry name" value="SUSHI"/>
    <property type="match status" value="1"/>
</dbReference>
<dbReference type="PANTHER" id="PTHR19324">
    <property type="entry name" value="PERFORIN-LIKE PROTEIN 1"/>
    <property type="match status" value="1"/>
</dbReference>
<organism evidence="4 5">
    <name type="scientific">Pocillopora damicornis</name>
    <name type="common">Cauliflower coral</name>
    <name type="synonym">Millepora damicornis</name>
    <dbReference type="NCBI Taxonomy" id="46731"/>
    <lineage>
        <taxon>Eukaryota</taxon>
        <taxon>Metazoa</taxon>
        <taxon>Cnidaria</taxon>
        <taxon>Anthozoa</taxon>
        <taxon>Hexacorallia</taxon>
        <taxon>Scleractinia</taxon>
        <taxon>Astrocoeniina</taxon>
        <taxon>Pocilloporidae</taxon>
        <taxon>Pocillopora</taxon>
    </lineage>
</organism>
<keyword evidence="1" id="KW-1015">Disulfide bond</keyword>
<gene>
    <name evidence="4" type="ORF">pdam_00006218</name>
</gene>
<keyword evidence="2" id="KW-0768">Sushi</keyword>
<dbReference type="AlphaFoldDB" id="A0A3M6UQS0"/>
<dbReference type="InterPro" id="IPR031569">
    <property type="entry name" value="ApeC"/>
</dbReference>
<dbReference type="Proteomes" id="UP000275408">
    <property type="component" value="Unassembled WGS sequence"/>
</dbReference>
<keyword evidence="5" id="KW-1185">Reference proteome</keyword>
<dbReference type="Gene3D" id="2.10.70.10">
    <property type="entry name" value="Complement Module, domain 1"/>
    <property type="match status" value="1"/>
</dbReference>
<dbReference type="PANTHER" id="PTHR19324:SF33">
    <property type="entry name" value="MUCIN-5AC"/>
    <property type="match status" value="1"/>
</dbReference>
<dbReference type="InterPro" id="IPR035976">
    <property type="entry name" value="Sushi/SCR/CCP_sf"/>
</dbReference>
<evidence type="ECO:0000256" key="1">
    <source>
        <dbReference type="ARBA" id="ARBA00023157"/>
    </source>
</evidence>
<dbReference type="EMBL" id="RCHS01000990">
    <property type="protein sequence ID" value="RMX55907.1"/>
    <property type="molecule type" value="Genomic_DNA"/>
</dbReference>
<evidence type="ECO:0000313" key="5">
    <source>
        <dbReference type="Proteomes" id="UP000275408"/>
    </source>
</evidence>
<feature type="domain" description="Sushi" evidence="3">
    <location>
        <begin position="225"/>
        <end position="291"/>
    </location>
</feature>
<evidence type="ECO:0000259" key="3">
    <source>
        <dbReference type="PROSITE" id="PS50923"/>
    </source>
</evidence>
<dbReference type="InterPro" id="IPR000436">
    <property type="entry name" value="Sushi_SCR_CCP_dom"/>
</dbReference>
<dbReference type="SMART" id="SM00032">
    <property type="entry name" value="CCP"/>
    <property type="match status" value="1"/>
</dbReference>
<name>A0A3M6UQS0_POCDA</name>
<dbReference type="OrthoDB" id="5954510at2759"/>
<dbReference type="SUPFAM" id="SSF57535">
    <property type="entry name" value="Complement control module/SCR domain"/>
    <property type="match status" value="1"/>
</dbReference>
<dbReference type="CDD" id="cd00033">
    <property type="entry name" value="CCP"/>
    <property type="match status" value="1"/>
</dbReference>
<reference evidence="4 5" key="1">
    <citation type="journal article" date="2018" name="Sci. Rep.">
        <title>Comparative analysis of the Pocillopora damicornis genome highlights role of immune system in coral evolution.</title>
        <authorList>
            <person name="Cunning R."/>
            <person name="Bay R.A."/>
            <person name="Gillette P."/>
            <person name="Baker A.C."/>
            <person name="Traylor-Knowles N."/>
        </authorList>
    </citation>
    <scope>NUCLEOTIDE SEQUENCE [LARGE SCALE GENOMIC DNA]</scope>
    <source>
        <strain evidence="4">RSMAS</strain>
        <tissue evidence="4">Whole animal</tissue>
    </source>
</reference>
<comment type="caution">
    <text evidence="4">The sequence shown here is derived from an EMBL/GenBank/DDBJ whole genome shotgun (WGS) entry which is preliminary data.</text>
</comment>
<proteinExistence type="predicted"/>
<protein>
    <recommendedName>
        <fullName evidence="3">Sushi domain-containing protein</fullName>
    </recommendedName>
</protein>
<evidence type="ECO:0000313" key="4">
    <source>
        <dbReference type="EMBL" id="RMX55907.1"/>
    </source>
</evidence>
<evidence type="ECO:0000256" key="2">
    <source>
        <dbReference type="PROSITE-ProRule" id="PRU00302"/>
    </source>
</evidence>
<sequence length="316" mass="35537">LFPPLYIGMISWPEGLYGLPMAINGCPVDPSINWKTGTLYQDCEDTDPRTQHSPDLHLNAFVKYGDVQRSFCMKTSSVNDSNRDQWPSGKYCIYLWGKTCPSGMLEGWVQWDDENTIIIYNKNTRRGTLPTGVYGQDTRISYCCSVLGSTQTPIDLPLTSPFYLIAYGSKVCQLVRGAQSSLEYIFYETEYSTFMTKNDYGGAHPYGVTRDPQGQMIFYCYYRPIHCPALRKPDNGMLKPAHCGENNETTFNGTCTVTCNSGYIPKNPAGQITSCLENGTWSIPIVTGCIQTWIQCDPQTLPMGKFVVQVIRQKKN</sequence>